<evidence type="ECO:0000256" key="1">
    <source>
        <dbReference type="ARBA" id="ARBA00009477"/>
    </source>
</evidence>
<protein>
    <submittedName>
        <fullName evidence="7">HlyD family secretion protein</fullName>
    </submittedName>
</protein>
<evidence type="ECO:0000256" key="2">
    <source>
        <dbReference type="SAM" id="Coils"/>
    </source>
</evidence>
<proteinExistence type="inferred from homology"/>
<dbReference type="Pfam" id="PF25954">
    <property type="entry name" value="Beta-barrel_RND_2"/>
    <property type="match status" value="1"/>
</dbReference>
<dbReference type="NCBIfam" id="TIGR01730">
    <property type="entry name" value="RND_mfp"/>
    <property type="match status" value="1"/>
</dbReference>
<dbReference type="GO" id="GO:0015562">
    <property type="term" value="F:efflux transmembrane transporter activity"/>
    <property type="evidence" value="ECO:0007669"/>
    <property type="project" value="TreeGrafter"/>
</dbReference>
<sequence length="359" mass="38441">MTKFIKFSPLLIGVAALVGFVIYLNLPAKNITAPQRGGGGETAVVSAKVETQAFPITVEALGTAVANESVNLTAQQAETVKSVLFEDGDIVNRGQLLIELSDREEKARVNELAINIAEAKRQLNRIKGLAKQSAASEQLLDEQRARVDALEAQKDVLDAQLSELQVRAPFAGRLGIRQVSIGSLVRPGDVISTLDDLSILKVDFSISELHFASVANGQSIVATSIAYPGESFTGLITSIDSRIDPVTRAIQVRAQIPNGDLKLRPGMLLQINVEKRVVDALVIPESALVPEGESQFVFVIDDEGKARKTKVVIGQRKPGWVQILDGIDAGQEVIVEGTLKVRDGSGVKVVSPASVARKD</sequence>
<evidence type="ECO:0000259" key="4">
    <source>
        <dbReference type="Pfam" id="PF25917"/>
    </source>
</evidence>
<gene>
    <name evidence="7" type="ORF">GPAL_3190</name>
</gene>
<dbReference type="RefSeq" id="WP_006013742.1">
    <property type="nucleotide sequence ID" value="NZ_BAEQ01000052.1"/>
</dbReference>
<reference evidence="8" key="1">
    <citation type="journal article" date="2014" name="Environ. Microbiol.">
        <title>Comparative genomics of the marine bacterial genus Glaciecola reveals the high degree of genomic diversity and genomic characteristic for cold adaptation.</title>
        <authorList>
            <person name="Qin Q.L."/>
            <person name="Xie B.B."/>
            <person name="Yu Y."/>
            <person name="Shu Y.L."/>
            <person name="Rong J.C."/>
            <person name="Zhang Y.J."/>
            <person name="Zhao D.L."/>
            <person name="Chen X.L."/>
            <person name="Zhang X.Y."/>
            <person name="Chen B."/>
            <person name="Zhou B.C."/>
            <person name="Zhang Y.Z."/>
        </authorList>
    </citation>
    <scope>NUCLEOTIDE SEQUENCE [LARGE SCALE GENOMIC DNA]</scope>
    <source>
        <strain evidence="8">ACAM 615</strain>
    </source>
</reference>
<accession>K6Z1E8</accession>
<dbReference type="FunFam" id="2.40.30.170:FF:000010">
    <property type="entry name" value="Efflux RND transporter periplasmic adaptor subunit"/>
    <property type="match status" value="1"/>
</dbReference>
<dbReference type="OrthoDB" id="9806939at2"/>
<feature type="domain" description="CusB-like beta-barrel" evidence="5">
    <location>
        <begin position="203"/>
        <end position="275"/>
    </location>
</feature>
<feature type="domain" description="Multidrug resistance protein MdtA-like barrel-sandwich hybrid" evidence="4">
    <location>
        <begin position="69"/>
        <end position="189"/>
    </location>
</feature>
<dbReference type="SUPFAM" id="SSF111369">
    <property type="entry name" value="HlyD-like secretion proteins"/>
    <property type="match status" value="1"/>
</dbReference>
<dbReference type="PANTHER" id="PTHR30469">
    <property type="entry name" value="MULTIDRUG RESISTANCE PROTEIN MDTA"/>
    <property type="match status" value="1"/>
</dbReference>
<dbReference type="Proteomes" id="UP000006251">
    <property type="component" value="Unassembled WGS sequence"/>
</dbReference>
<dbReference type="InterPro" id="IPR058625">
    <property type="entry name" value="MdtA-like_BSH"/>
</dbReference>
<keyword evidence="3" id="KW-1133">Transmembrane helix</keyword>
<evidence type="ECO:0000256" key="3">
    <source>
        <dbReference type="SAM" id="Phobius"/>
    </source>
</evidence>
<keyword evidence="3" id="KW-0812">Transmembrane</keyword>
<feature type="coiled-coil region" evidence="2">
    <location>
        <begin position="102"/>
        <end position="167"/>
    </location>
</feature>
<dbReference type="InterPro" id="IPR006143">
    <property type="entry name" value="RND_pump_MFP"/>
</dbReference>
<dbReference type="InterPro" id="IPR058792">
    <property type="entry name" value="Beta-barrel_RND_2"/>
</dbReference>
<dbReference type="Pfam" id="PF25989">
    <property type="entry name" value="YknX_C"/>
    <property type="match status" value="1"/>
</dbReference>
<dbReference type="Gene3D" id="2.40.420.20">
    <property type="match status" value="1"/>
</dbReference>
<dbReference type="EMBL" id="BAEQ01000052">
    <property type="protein sequence ID" value="GAC30041.1"/>
    <property type="molecule type" value="Genomic_DNA"/>
</dbReference>
<dbReference type="Pfam" id="PF25917">
    <property type="entry name" value="BSH_RND"/>
    <property type="match status" value="1"/>
</dbReference>
<feature type="domain" description="YknX-like C-terminal permuted SH3-like" evidence="6">
    <location>
        <begin position="280"/>
        <end position="349"/>
    </location>
</feature>
<comment type="similarity">
    <text evidence="1">Belongs to the membrane fusion protein (MFP) (TC 8.A.1) family.</text>
</comment>
<dbReference type="InterPro" id="IPR058637">
    <property type="entry name" value="YknX-like_C"/>
</dbReference>
<organism evidence="7 8">
    <name type="scientific">Brumicola pallidula DSM 14239 = ACAM 615</name>
    <dbReference type="NCBI Taxonomy" id="1121922"/>
    <lineage>
        <taxon>Bacteria</taxon>
        <taxon>Pseudomonadati</taxon>
        <taxon>Pseudomonadota</taxon>
        <taxon>Gammaproteobacteria</taxon>
        <taxon>Alteromonadales</taxon>
        <taxon>Alteromonadaceae</taxon>
        <taxon>Brumicola</taxon>
    </lineage>
</organism>
<dbReference type="Gene3D" id="2.40.30.170">
    <property type="match status" value="1"/>
</dbReference>
<dbReference type="PANTHER" id="PTHR30469:SF16">
    <property type="entry name" value="HAE1 FAMILY EFFLUX PUMP MFP COMPONENT"/>
    <property type="match status" value="1"/>
</dbReference>
<keyword evidence="2" id="KW-0175">Coiled coil</keyword>
<feature type="transmembrane region" description="Helical" evidence="3">
    <location>
        <begin position="7"/>
        <end position="26"/>
    </location>
</feature>
<evidence type="ECO:0000313" key="8">
    <source>
        <dbReference type="Proteomes" id="UP000006251"/>
    </source>
</evidence>
<comment type="caution">
    <text evidence="7">The sequence shown here is derived from an EMBL/GenBank/DDBJ whole genome shotgun (WGS) entry which is preliminary data.</text>
</comment>
<keyword evidence="3" id="KW-0472">Membrane</keyword>
<name>K6Z1E8_9ALTE</name>
<dbReference type="AlphaFoldDB" id="K6Z1E8"/>
<dbReference type="GO" id="GO:1990281">
    <property type="term" value="C:efflux pump complex"/>
    <property type="evidence" value="ECO:0007669"/>
    <property type="project" value="TreeGrafter"/>
</dbReference>
<dbReference type="Gene3D" id="2.40.50.100">
    <property type="match status" value="1"/>
</dbReference>
<evidence type="ECO:0000313" key="7">
    <source>
        <dbReference type="EMBL" id="GAC30041.1"/>
    </source>
</evidence>
<keyword evidence="8" id="KW-1185">Reference proteome</keyword>
<dbReference type="Gene3D" id="1.10.287.470">
    <property type="entry name" value="Helix hairpin bin"/>
    <property type="match status" value="1"/>
</dbReference>
<evidence type="ECO:0000259" key="6">
    <source>
        <dbReference type="Pfam" id="PF25989"/>
    </source>
</evidence>
<dbReference type="STRING" id="1121922.GCA_000428905_00139"/>
<evidence type="ECO:0000259" key="5">
    <source>
        <dbReference type="Pfam" id="PF25954"/>
    </source>
</evidence>